<evidence type="ECO:0000313" key="2">
    <source>
        <dbReference type="Proteomes" id="UP000515561"/>
    </source>
</evidence>
<dbReference type="Proteomes" id="UP000515561">
    <property type="component" value="Chromosome"/>
</dbReference>
<dbReference type="RefSeq" id="WP_184093387.1">
    <property type="nucleotide sequence ID" value="NZ_AP023367.1"/>
</dbReference>
<name>A0A6S6R2N5_9FIRM</name>
<evidence type="ECO:0000313" key="1">
    <source>
        <dbReference type="EMBL" id="BCJ95599.1"/>
    </source>
</evidence>
<dbReference type="EMBL" id="AP023367">
    <property type="protein sequence ID" value="BCJ95599.1"/>
    <property type="molecule type" value="Genomic_DNA"/>
</dbReference>
<organism evidence="1 2">
    <name type="scientific">Anaerocolumna cellulosilytica</name>
    <dbReference type="NCBI Taxonomy" id="433286"/>
    <lineage>
        <taxon>Bacteria</taxon>
        <taxon>Bacillati</taxon>
        <taxon>Bacillota</taxon>
        <taxon>Clostridia</taxon>
        <taxon>Lachnospirales</taxon>
        <taxon>Lachnospiraceae</taxon>
        <taxon>Anaerocolumna</taxon>
    </lineage>
</organism>
<gene>
    <name evidence="1" type="ORF">acsn021_31680</name>
</gene>
<reference evidence="1 2" key="1">
    <citation type="journal article" date="2016" name="Int. J. Syst. Evol. Microbiol.">
        <title>Descriptions of Anaerotaenia torta gen. nov., sp. nov. and Anaerocolumna cellulosilytica gen. nov., sp. nov. isolated from a methanogenic reactor of cattle waste.</title>
        <authorList>
            <person name="Uek A."/>
            <person name="Ohtaki Y."/>
            <person name="Kaku N."/>
            <person name="Ueki K."/>
        </authorList>
    </citation>
    <scope>NUCLEOTIDE SEQUENCE [LARGE SCALE GENOMIC DNA]</scope>
    <source>
        <strain evidence="1 2">SN021</strain>
    </source>
</reference>
<sequence length="176" mass="19629">MDSDDIHIHSTSANRTDGNTLKHILDIIKAAFPHLDSESQQSMDLLIKTGELMDSVSAISRQKTVTAFGIKKTHNIDIETLLTSIRGVCYEKERELIDTFLNLIRAKNMYETYMMLSSTLASQSSESDGAADGGFDAGGLFNGMNNPNMMELLESMLTPEQKSTFENLSMMFQMMQ</sequence>
<dbReference type="AlphaFoldDB" id="A0A6S6R2N5"/>
<protein>
    <submittedName>
        <fullName evidence="1">Uncharacterized protein</fullName>
    </submittedName>
</protein>
<accession>A0A6S6R2N5</accession>
<proteinExistence type="predicted"/>
<keyword evidence="2" id="KW-1185">Reference proteome</keyword>
<dbReference type="KEGG" id="acel:acsn021_31680"/>